<dbReference type="GO" id="GO:0006509">
    <property type="term" value="P:membrane protein ectodomain proteolysis"/>
    <property type="evidence" value="ECO:0007669"/>
    <property type="project" value="TreeGrafter"/>
</dbReference>
<feature type="signal peptide" evidence="2">
    <location>
        <begin position="1"/>
        <end position="22"/>
    </location>
</feature>
<keyword evidence="4" id="KW-0482">Metalloprotease</keyword>
<name>Q8WPC7_PIMHY</name>
<keyword evidence="4" id="KW-0645">Protease</keyword>
<proteinExistence type="evidence at transcript level"/>
<comment type="caution">
    <text evidence="1">Lacks conserved residue(s) required for the propagation of feature annotation.</text>
</comment>
<keyword evidence="4" id="KW-0378">Hydrolase</keyword>
<evidence type="ECO:0000313" key="4">
    <source>
        <dbReference type="EMBL" id="CAD21587.1"/>
    </source>
</evidence>
<dbReference type="Pfam" id="PF13582">
    <property type="entry name" value="Reprolysin_3"/>
    <property type="match status" value="1"/>
</dbReference>
<dbReference type="Gene3D" id="3.40.390.10">
    <property type="entry name" value="Collagenase (Catalytic Domain)"/>
    <property type="match status" value="1"/>
</dbReference>
<dbReference type="Gene3D" id="3.40.1620.60">
    <property type="match status" value="1"/>
</dbReference>
<dbReference type="PANTHER" id="PTHR11905:SF249">
    <property type="entry name" value="SOL NARAE, ISOFORM C"/>
    <property type="match status" value="1"/>
</dbReference>
<dbReference type="PANTHER" id="PTHR11905">
    <property type="entry name" value="ADAM A DISINTEGRIN AND METALLOPROTEASE DOMAIN"/>
    <property type="match status" value="1"/>
</dbReference>
<dbReference type="SUPFAM" id="SSF55486">
    <property type="entry name" value="Metalloproteases ('zincins'), catalytic domain"/>
    <property type="match status" value="1"/>
</dbReference>
<gene>
    <name evidence="4" type="primary">rep1</name>
</gene>
<dbReference type="GO" id="GO:0004222">
    <property type="term" value="F:metalloendopeptidase activity"/>
    <property type="evidence" value="ECO:0007669"/>
    <property type="project" value="InterPro"/>
</dbReference>
<evidence type="ECO:0000256" key="1">
    <source>
        <dbReference type="PROSITE-ProRule" id="PRU00276"/>
    </source>
</evidence>
<organism evidence="4">
    <name type="scientific">Pimpla hypochondriaca</name>
    <name type="common">Parasitoid wasp</name>
    <dbReference type="NCBI Taxonomy" id="135724"/>
    <lineage>
        <taxon>Eukaryota</taxon>
        <taxon>Metazoa</taxon>
        <taxon>Ecdysozoa</taxon>
        <taxon>Arthropoda</taxon>
        <taxon>Hexapoda</taxon>
        <taxon>Insecta</taxon>
        <taxon>Pterygota</taxon>
        <taxon>Neoptera</taxon>
        <taxon>Endopterygota</taxon>
        <taxon>Hymenoptera</taxon>
        <taxon>Apocrita</taxon>
        <taxon>Ichneumonoidea</taxon>
        <taxon>Ichneumonidae</taxon>
        <taxon>Pimplinae</taxon>
        <taxon>Pimplini</taxon>
        <taxon>Pimpla</taxon>
    </lineage>
</organism>
<dbReference type="PROSITE" id="PS50215">
    <property type="entry name" value="ADAM_MEPRO"/>
    <property type="match status" value="1"/>
</dbReference>
<accession>Q8WPC7</accession>
<dbReference type="InterPro" id="IPR001590">
    <property type="entry name" value="Peptidase_M12B"/>
</dbReference>
<evidence type="ECO:0000259" key="3">
    <source>
        <dbReference type="PROSITE" id="PS50215"/>
    </source>
</evidence>
<dbReference type="CDD" id="cd04272">
    <property type="entry name" value="ZnMc_salivary_gland_MPs"/>
    <property type="match status" value="1"/>
</dbReference>
<sequence>MTRFIGWIILFCVAILVGLCDAITSNEAIFRNMSSEEIRSFFATEDGSVPKFELVKLTKPAQSNRAANVLYIPFSYHGIRTTAILSLVPDQDLISTTTTAVWFAKTNREARQNVAYTPRPDILDGIGTFEFYQNEYECSAITIFRRSRSEVSMIGILKQDYTVRSLPRGYENGFRYVNSSHIIVSRSVDSESDQDEDPPLYLVIYKNEKPSQKYFRRRTSVIYDDKPPYWLLELVQAPFFPPNVVYPKLLIAPAYDVVSSEGSVEAYIMLLIAQLNALDMMYRQMKNPDVRLKIGGIIIPRDPSAMPYIRPGTNGFDDAKHSLTLTNDFFKKEDNRLQTNTYSAVIVLATKQLYEYNGGVANFVGLSLEYPGTNCETGIAMVKYSRGFGGVLTIAHELGHVFSAPRDGATVPCPADNGYTMVQDVNLARMLKWSTCSQRIFSAFFRSLVARCTHSRPVGVPKGVHSMPGSWMSLEGQCENHMWTSVRPCYYANDCSRIICRDNLWASECHFMSEPPLEGSLSWDGMRCVNHTWMNVRDW</sequence>
<feature type="chain" id="PRO_5004316571" evidence="2">
    <location>
        <begin position="23"/>
        <end position="539"/>
    </location>
</feature>
<dbReference type="EMBL" id="AJ428515">
    <property type="protein sequence ID" value="CAD21587.1"/>
    <property type="molecule type" value="mRNA"/>
</dbReference>
<feature type="active site" evidence="1">
    <location>
        <position position="397"/>
    </location>
</feature>
<feature type="domain" description="Peptidase M12B" evidence="3">
    <location>
        <begin position="245"/>
        <end position="457"/>
    </location>
</feature>
<reference evidence="4" key="1">
    <citation type="submission" date="2002-01" db="EMBL/GenBank/DDBJ databases">
        <title>Analysis of venom constituents from the parasitoid wasp Pimpla hypochondriacaand cloning of a cDNA encoding a venom protein.</title>
        <authorList>
            <person name="Parkinson N.M."/>
            <person name="Richards E.H."/>
            <person name="Conyers C."/>
            <person name="Smith I.R."/>
            <person name="Edwards J.P."/>
        </authorList>
    </citation>
    <scope>NUCLEOTIDE SEQUENCE</scope>
    <source>
        <tissue evidence="4">Venom synthesising gland</tissue>
    </source>
</reference>
<dbReference type="InterPro" id="IPR024079">
    <property type="entry name" value="MetalloPept_cat_dom_sf"/>
</dbReference>
<keyword evidence="2" id="KW-0732">Signal</keyword>
<evidence type="ECO:0000256" key="2">
    <source>
        <dbReference type="SAM" id="SignalP"/>
    </source>
</evidence>
<dbReference type="SMR" id="Q8WPC7"/>
<dbReference type="InterPro" id="IPR034030">
    <property type="entry name" value="ZnMc_salivary_gland_MPs"/>
</dbReference>
<protein>
    <submittedName>
        <fullName evidence="4">Putative venom metalloprotease</fullName>
    </submittedName>
</protein>
<dbReference type="AlphaFoldDB" id="Q8WPC7"/>